<proteinExistence type="predicted"/>
<dbReference type="Gene3D" id="2.40.160.130">
    <property type="entry name" value="Capsule assembly protein Wzi"/>
    <property type="match status" value="1"/>
</dbReference>
<gene>
    <name evidence="1" type="ORF">A8139_21110</name>
</gene>
<dbReference type="InterPro" id="IPR026950">
    <property type="entry name" value="Caps_assemb_Wzi"/>
</dbReference>
<sequence length="408" mass="45394">MFFLPTTALPSPWLEANDPFLRSSLVLLSDSGQISSPVNHYPIRWSLLGGELTYVDQDSDMIMLANHELLYNLNSAKLNRGNRLFKILNATRPSSPLGFGQFNEDEKGIYTSIEYLGNSISYRLSAGYSEYQDDTTLSLDDSYVTLNSGPWLWSLGNIDRWWGQGWQHNLILGSYAKAAPDISASYIGDNSALGVWSIESLLAQPDNSDYEYHSATRLVSKPFEIFEYGITYQTWFSDVGSNQDEQQLSLDAKLTLPNIASLYHSAYAEAASTSDTSELGAWLVGWTGGFPIGENTGRIVLESQKTTSAHNTTPWKAGTYPSTTNNVANTTYPLDDSMSIAFYLQLKNDHQIGVISQRSTLNANTKDISQLIYNLPALAGMVRVGASFEKMKESTNQTNLWAGYEFRF</sequence>
<evidence type="ECO:0000313" key="2">
    <source>
        <dbReference type="Proteomes" id="UP000249898"/>
    </source>
</evidence>
<dbReference type="AlphaFoldDB" id="A0A2Z4Q023"/>
<dbReference type="Proteomes" id="UP000249898">
    <property type="component" value="Chromosome"/>
</dbReference>
<reference evidence="1 2" key="1">
    <citation type="submission" date="2016-06" db="EMBL/GenBank/DDBJ databases">
        <title>The sequenced genome of the ice-adhering bacterium Marinomonas primoryensis, from Antarctica.</title>
        <authorList>
            <person name="Graham L."/>
            <person name="Vance T.D.R."/>
            <person name="Davies P.L."/>
        </authorList>
    </citation>
    <scope>NUCLEOTIDE SEQUENCE [LARGE SCALE GENOMIC DNA]</scope>
    <source>
        <strain evidence="1 2">AceL</strain>
    </source>
</reference>
<evidence type="ECO:0000313" key="1">
    <source>
        <dbReference type="EMBL" id="AWY02549.1"/>
    </source>
</evidence>
<dbReference type="Pfam" id="PF14052">
    <property type="entry name" value="Caps_assemb_Wzi"/>
    <property type="match status" value="1"/>
</dbReference>
<name>A0A2Z4Q023_9GAMM</name>
<organism evidence="1 2">
    <name type="scientific">Marinomonas primoryensis</name>
    <dbReference type="NCBI Taxonomy" id="178399"/>
    <lineage>
        <taxon>Bacteria</taxon>
        <taxon>Pseudomonadati</taxon>
        <taxon>Pseudomonadota</taxon>
        <taxon>Gammaproteobacteria</taxon>
        <taxon>Oceanospirillales</taxon>
        <taxon>Oceanospirillaceae</taxon>
        <taxon>Marinomonas</taxon>
    </lineage>
</organism>
<evidence type="ECO:0008006" key="3">
    <source>
        <dbReference type="Google" id="ProtNLM"/>
    </source>
</evidence>
<dbReference type="InterPro" id="IPR038636">
    <property type="entry name" value="Wzi_sf"/>
</dbReference>
<dbReference type="EMBL" id="CP016181">
    <property type="protein sequence ID" value="AWY02549.1"/>
    <property type="molecule type" value="Genomic_DNA"/>
</dbReference>
<accession>A0A2Z4Q023</accession>
<protein>
    <recommendedName>
        <fullName evidence="3">Capsule assembly Wzi family protein</fullName>
    </recommendedName>
</protein>